<name>A0A9P8NWG2_9ASCO</name>
<evidence type="ECO:0000313" key="1">
    <source>
        <dbReference type="EMBL" id="KAH3660775.1"/>
    </source>
</evidence>
<proteinExistence type="predicted"/>
<dbReference type="EMBL" id="JAEUBD010001468">
    <property type="protein sequence ID" value="KAH3660775.1"/>
    <property type="molecule type" value="Genomic_DNA"/>
</dbReference>
<dbReference type="AlphaFoldDB" id="A0A9P8NWG2"/>
<protein>
    <submittedName>
        <fullName evidence="1">Uncharacterized protein</fullName>
    </submittedName>
</protein>
<accession>A0A9P8NWG2</accession>
<comment type="caution">
    <text evidence="1">The sequence shown here is derived from an EMBL/GenBank/DDBJ whole genome shotgun (WGS) entry which is preliminary data.</text>
</comment>
<reference evidence="1" key="2">
    <citation type="submission" date="2021-01" db="EMBL/GenBank/DDBJ databases">
        <authorList>
            <person name="Schikora-Tamarit M.A."/>
        </authorList>
    </citation>
    <scope>NUCLEOTIDE SEQUENCE</scope>
    <source>
        <strain evidence="1">NCAIM Y.01608</strain>
    </source>
</reference>
<gene>
    <name evidence="1" type="ORF">OGATHE_005107</name>
</gene>
<keyword evidence="2" id="KW-1185">Reference proteome</keyword>
<reference evidence="1" key="1">
    <citation type="journal article" date="2021" name="Open Biol.">
        <title>Shared evolutionary footprints suggest mitochondrial oxidative damage underlies multiple complex I losses in fungi.</title>
        <authorList>
            <person name="Schikora-Tamarit M.A."/>
            <person name="Marcet-Houben M."/>
            <person name="Nosek J."/>
            <person name="Gabaldon T."/>
        </authorList>
    </citation>
    <scope>NUCLEOTIDE SEQUENCE</scope>
    <source>
        <strain evidence="1">NCAIM Y.01608</strain>
    </source>
</reference>
<organism evidence="1 2">
    <name type="scientific">Ogataea polymorpha</name>
    <dbReference type="NCBI Taxonomy" id="460523"/>
    <lineage>
        <taxon>Eukaryota</taxon>
        <taxon>Fungi</taxon>
        <taxon>Dikarya</taxon>
        <taxon>Ascomycota</taxon>
        <taxon>Saccharomycotina</taxon>
        <taxon>Pichiomycetes</taxon>
        <taxon>Pichiales</taxon>
        <taxon>Pichiaceae</taxon>
        <taxon>Ogataea</taxon>
    </lineage>
</organism>
<sequence length="443" mass="52388">MQFLVRQASFPRYGLKPVNAFLDLPVEILYEVFKQVPNELKATCRFFYVMYNDYYCQKLVDELGENIIFNIAMYNFDELVDYIRSFDYWRRTLRQIVSNHYKLGDPEPDSEIRKTMNPKDIINCQYVKDSWKLVYGIYKNRRLFVEYDDYQIDEPHSYLTRSLLHVNKTYLVKYRKTIQLPADIYNLSCGIIIQNALGLGSMNFKVIRKSNQEELLSFFPATNINDLVPHGKFVLLDLGDFTIELTKEEKESLTENKQIEVDIVMEETGLYLKSGFIICFIDINAYPAKLKCIDPLTKKVTVSEKRSWIAWSIDNQDPIPENVINRLLKRLYKSINNLVALKPQESPYQRIGSFAELNEQTTRRQSNVVRKRRNSDFEEAIDIDTYNQRFYSRFNEDGEPITRTFRYISMADKRLFENRVVAEEKFIAADEPLKWKLTTILEV</sequence>
<evidence type="ECO:0000313" key="2">
    <source>
        <dbReference type="Proteomes" id="UP000788993"/>
    </source>
</evidence>
<dbReference type="Proteomes" id="UP000788993">
    <property type="component" value="Unassembled WGS sequence"/>
</dbReference>